<organism evidence="4 5">
    <name type="scientific">Cylindrobasidium torrendii FP15055 ss-10</name>
    <dbReference type="NCBI Taxonomy" id="1314674"/>
    <lineage>
        <taxon>Eukaryota</taxon>
        <taxon>Fungi</taxon>
        <taxon>Dikarya</taxon>
        <taxon>Basidiomycota</taxon>
        <taxon>Agaricomycotina</taxon>
        <taxon>Agaricomycetes</taxon>
        <taxon>Agaricomycetidae</taxon>
        <taxon>Agaricales</taxon>
        <taxon>Marasmiineae</taxon>
        <taxon>Physalacriaceae</taxon>
        <taxon>Cylindrobasidium</taxon>
    </lineage>
</organism>
<dbReference type="Proteomes" id="UP000054007">
    <property type="component" value="Unassembled WGS sequence"/>
</dbReference>
<dbReference type="EMBL" id="KN880461">
    <property type="protein sequence ID" value="KIY70939.1"/>
    <property type="molecule type" value="Genomic_DNA"/>
</dbReference>
<evidence type="ECO:0000259" key="3">
    <source>
        <dbReference type="Pfam" id="PF25043"/>
    </source>
</evidence>
<dbReference type="Gene3D" id="3.40.50.410">
    <property type="entry name" value="von Willebrand factor, type A domain"/>
    <property type="match status" value="1"/>
</dbReference>
<name>A0A0D7BLC1_9AGAR</name>
<feature type="domain" description="DUF7788" evidence="3">
    <location>
        <begin position="532"/>
        <end position="755"/>
    </location>
</feature>
<dbReference type="InterPro" id="IPR056690">
    <property type="entry name" value="DUF7788"/>
</dbReference>
<feature type="compositionally biased region" description="Basic and acidic residues" evidence="1">
    <location>
        <begin position="248"/>
        <end position="275"/>
    </location>
</feature>
<dbReference type="Pfam" id="PF11443">
    <property type="entry name" value="DUF2828"/>
    <property type="match status" value="1"/>
</dbReference>
<dbReference type="PANTHER" id="PTHR31373">
    <property type="entry name" value="OS06G0652100 PROTEIN"/>
    <property type="match status" value="1"/>
</dbReference>
<evidence type="ECO:0000256" key="1">
    <source>
        <dbReference type="SAM" id="MobiDB-lite"/>
    </source>
</evidence>
<keyword evidence="5" id="KW-1185">Reference proteome</keyword>
<evidence type="ECO:0000313" key="5">
    <source>
        <dbReference type="Proteomes" id="UP000054007"/>
    </source>
</evidence>
<dbReference type="SUPFAM" id="SSF53300">
    <property type="entry name" value="vWA-like"/>
    <property type="match status" value="1"/>
</dbReference>
<accession>A0A0D7BLC1</accession>
<proteinExistence type="predicted"/>
<evidence type="ECO:0000313" key="4">
    <source>
        <dbReference type="EMBL" id="KIY70939.1"/>
    </source>
</evidence>
<dbReference type="InterPro" id="IPR036465">
    <property type="entry name" value="vWFA_dom_sf"/>
</dbReference>
<dbReference type="Pfam" id="PF25043">
    <property type="entry name" value="DUF7788"/>
    <property type="match status" value="1"/>
</dbReference>
<dbReference type="PANTHER" id="PTHR31373:SF27">
    <property type="entry name" value="TROVE DOMAIN-CONTAINING PROTEIN"/>
    <property type="match status" value="1"/>
</dbReference>
<feature type="domain" description="DUF2828" evidence="2">
    <location>
        <begin position="86"/>
        <end position="530"/>
    </location>
</feature>
<dbReference type="OrthoDB" id="1149618at2759"/>
<reference evidence="4 5" key="1">
    <citation type="journal article" date="2015" name="Fungal Genet. Biol.">
        <title>Evolution of novel wood decay mechanisms in Agaricales revealed by the genome sequences of Fistulina hepatica and Cylindrobasidium torrendii.</title>
        <authorList>
            <person name="Floudas D."/>
            <person name="Held B.W."/>
            <person name="Riley R."/>
            <person name="Nagy L.G."/>
            <person name="Koehler G."/>
            <person name="Ransdell A.S."/>
            <person name="Younus H."/>
            <person name="Chow J."/>
            <person name="Chiniquy J."/>
            <person name="Lipzen A."/>
            <person name="Tritt A."/>
            <person name="Sun H."/>
            <person name="Haridas S."/>
            <person name="LaButti K."/>
            <person name="Ohm R.A."/>
            <person name="Kues U."/>
            <person name="Blanchette R.A."/>
            <person name="Grigoriev I.V."/>
            <person name="Minto R.E."/>
            <person name="Hibbett D.S."/>
        </authorList>
    </citation>
    <scope>NUCLEOTIDE SEQUENCE [LARGE SCALE GENOMIC DNA]</scope>
    <source>
        <strain evidence="4 5">FP15055 ss-10</strain>
    </source>
</reference>
<protein>
    <submittedName>
        <fullName evidence="4">Uncharacterized protein</fullName>
    </submittedName>
</protein>
<dbReference type="AlphaFoldDB" id="A0A0D7BLC1"/>
<sequence>MLRASIRSFRGQAPFAARTMASTTISSSSPALTSQKFTLPEIPELLDANYLDVLLPSRKNNVPKADTTPSNPLMDALAADANKVRTWNGAEALASTLSDTLDAFNALTQHSDSDQMAVHLSKAWNEDANLTVRMIWQLRSIHDGKGEKEAFYRAWGWLYDNHPRTAIANLHLLCEPVCKISKKDKTPRGAHGYWKDLLNILVLATCSQLSDTSPKALHSFTPRKASATPVSTRGRGRGRGRGGRGGKSGRDRVDSDRVKIPTEEHNRIQQAEAKRQKTVVAEERSKLIQLRLTDPKYRALYITVARLFADQLAKDLAVLSHASSLTDTSERAGSLRQLSLVGKWAPSQGSSHDRWTNITTAIANLLYARREEIPMSFPSVLATPEISALERDTVLRSWFQRWVASPLRKVLDLPEPKMSANEWDQIKYSRVASICMKSNTDNFLKHDPEGFQRYLIDVENGKQSISGATLMPHQILYEITQVSQLDERDMSKTKTPLLLEFKKQMAETKARVLEQQWQTLVKRVADSGTLENSLAICDVSGSMGSIHCSGATTPIFPSVALSLLLARVAKPPFNDKFITFSSTPQFVTLPPSTLGSTVQTMVSSAWGMTTNFRAVFLDLLLPCAKAANVKQEDMVKRLFVFSDMQFDSSIRENPYDFAPAPAQPWETTYDAIEKAYAEAGYEVPQIVFWDLSTGGTREVTADRKGVAMMNGFSPAMLKVFMGEAEEEEDGFDKIEDVVGKPKEDEFTPLNVLKKSLMKASYDGLVVVD</sequence>
<dbReference type="PIRSF" id="PIRSF015417">
    <property type="entry name" value="T31B5_30_vWA"/>
    <property type="match status" value="1"/>
</dbReference>
<dbReference type="InterPro" id="IPR011205">
    <property type="entry name" value="UCP015417_vWA"/>
</dbReference>
<feature type="compositionally biased region" description="Basic residues" evidence="1">
    <location>
        <begin position="234"/>
        <end position="244"/>
    </location>
</feature>
<evidence type="ECO:0000259" key="2">
    <source>
        <dbReference type="Pfam" id="PF11443"/>
    </source>
</evidence>
<dbReference type="InterPro" id="IPR058580">
    <property type="entry name" value="DUF2828"/>
</dbReference>
<gene>
    <name evidence="4" type="ORF">CYLTODRAFT_487700</name>
</gene>
<feature type="region of interest" description="Disordered" evidence="1">
    <location>
        <begin position="212"/>
        <end position="275"/>
    </location>
</feature>